<dbReference type="SUPFAM" id="SSF53335">
    <property type="entry name" value="S-adenosyl-L-methionine-dependent methyltransferases"/>
    <property type="match status" value="1"/>
</dbReference>
<proteinExistence type="predicted"/>
<dbReference type="GO" id="GO:0008168">
    <property type="term" value="F:methyltransferase activity"/>
    <property type="evidence" value="ECO:0007669"/>
    <property type="project" value="UniProtKB-KW"/>
</dbReference>
<dbReference type="Pfam" id="PF13649">
    <property type="entry name" value="Methyltransf_25"/>
    <property type="match status" value="1"/>
</dbReference>
<dbReference type="InterPro" id="IPR041698">
    <property type="entry name" value="Methyltransf_25"/>
</dbReference>
<keyword evidence="2" id="KW-0808">Transferase</keyword>
<evidence type="ECO:0000313" key="3">
    <source>
        <dbReference type="Proteomes" id="UP000295447"/>
    </source>
</evidence>
<name>A0A4R8A0D1_9ACTN</name>
<dbReference type="CDD" id="cd02440">
    <property type="entry name" value="AdoMet_MTases"/>
    <property type="match status" value="1"/>
</dbReference>
<evidence type="ECO:0000313" key="2">
    <source>
        <dbReference type="EMBL" id="TDW23957.1"/>
    </source>
</evidence>
<dbReference type="PANTHER" id="PTHR45128">
    <property type="entry name" value="METHYLTRANSFERASE TYPE 11"/>
    <property type="match status" value="1"/>
</dbReference>
<keyword evidence="3" id="KW-1185">Reference proteome</keyword>
<dbReference type="AlphaFoldDB" id="A0A4R8A0D1"/>
<dbReference type="Proteomes" id="UP000295447">
    <property type="component" value="Unassembled WGS sequence"/>
</dbReference>
<dbReference type="EMBL" id="SODF01000001">
    <property type="protein sequence ID" value="TDW23957.1"/>
    <property type="molecule type" value="Genomic_DNA"/>
</dbReference>
<comment type="caution">
    <text evidence="2">The sequence shown here is derived from an EMBL/GenBank/DDBJ whole genome shotgun (WGS) entry which is preliminary data.</text>
</comment>
<dbReference type="InterPro" id="IPR053173">
    <property type="entry name" value="SAM-binding_MTase"/>
</dbReference>
<sequence length="339" mass="37092">MLTTSDQELLDRNALSQQAAGKVHGWANGARMFAVLRGLQERGWFEYLGQPRERAALLAFSGLATAQFDDVLAVLDAHGIVEQEAETVRLTASFAELVADDALMGLDEILDASALTVEQCRAAAAPDPTPMTEQDALVVARASGGRPNEITRIEYEQWLEHLPELSDALRSEPFLDVGCGVATTSLTLTRIVPEAQVVGIDVVPAAVDEARRRAETLGVQDRAEFRCLDAQEFDAVDEFGTAFWAQPFFPEPTRARTLAAIYRALQPGGLLILQEMAVPPTDEARLPAYTLRRLAVRTTGRPYGRTAEELITEAESAGFTLSRVALADSERYVIMQRPH</sequence>
<feature type="domain" description="Methyltransferase" evidence="1">
    <location>
        <begin position="175"/>
        <end position="269"/>
    </location>
</feature>
<accession>A0A4R8A0D1</accession>
<gene>
    <name evidence="2" type="ORF">EV650_2818</name>
</gene>
<reference evidence="2 3" key="1">
    <citation type="submission" date="2019-03" db="EMBL/GenBank/DDBJ databases">
        <title>Genomic Encyclopedia of Type Strains, Phase III (KMG-III): the genomes of soil and plant-associated and newly described type strains.</title>
        <authorList>
            <person name="Whitman W."/>
        </authorList>
    </citation>
    <scope>NUCLEOTIDE SEQUENCE [LARGE SCALE GENOMIC DNA]</scope>
    <source>
        <strain evidence="2 3">VKM Ac-2570</strain>
    </source>
</reference>
<dbReference type="RefSeq" id="WP_134119023.1">
    <property type="nucleotide sequence ID" value="NZ_SODF01000001.1"/>
</dbReference>
<protein>
    <submittedName>
        <fullName evidence="2">Methyltransferase family protein</fullName>
    </submittedName>
</protein>
<evidence type="ECO:0000259" key="1">
    <source>
        <dbReference type="Pfam" id="PF13649"/>
    </source>
</evidence>
<dbReference type="PANTHER" id="PTHR45128:SF1">
    <property type="entry name" value="S-ADENOSYLMETHIONINE-DEPENDENT METHYLTRANSFERASE RV2258C"/>
    <property type="match status" value="1"/>
</dbReference>
<keyword evidence="2" id="KW-0489">Methyltransferase</keyword>
<dbReference type="InterPro" id="IPR029063">
    <property type="entry name" value="SAM-dependent_MTases_sf"/>
</dbReference>
<dbReference type="OrthoDB" id="3289938at2"/>
<organism evidence="2 3">
    <name type="scientific">Kribbella kalugense</name>
    <dbReference type="NCBI Taxonomy" id="2512221"/>
    <lineage>
        <taxon>Bacteria</taxon>
        <taxon>Bacillati</taxon>
        <taxon>Actinomycetota</taxon>
        <taxon>Actinomycetes</taxon>
        <taxon>Propionibacteriales</taxon>
        <taxon>Kribbellaceae</taxon>
        <taxon>Kribbella</taxon>
    </lineage>
</organism>
<dbReference type="GO" id="GO:0032259">
    <property type="term" value="P:methylation"/>
    <property type="evidence" value="ECO:0007669"/>
    <property type="project" value="UniProtKB-KW"/>
</dbReference>
<dbReference type="Gene3D" id="3.40.50.150">
    <property type="entry name" value="Vaccinia Virus protein VP39"/>
    <property type="match status" value="1"/>
</dbReference>